<name>X1TQE0_9ZZZZ</name>
<proteinExistence type="predicted"/>
<protein>
    <submittedName>
        <fullName evidence="1">Uncharacterized protein</fullName>
    </submittedName>
</protein>
<gene>
    <name evidence="1" type="ORF">S12H4_38606</name>
</gene>
<comment type="caution">
    <text evidence="1">The sequence shown here is derived from an EMBL/GenBank/DDBJ whole genome shotgun (WGS) entry which is preliminary data.</text>
</comment>
<evidence type="ECO:0000313" key="1">
    <source>
        <dbReference type="EMBL" id="GAI93576.1"/>
    </source>
</evidence>
<accession>X1TQE0</accession>
<reference evidence="1" key="1">
    <citation type="journal article" date="2014" name="Front. Microbiol.">
        <title>High frequency of phylogenetically diverse reductive dehalogenase-homologous genes in deep subseafloor sedimentary metagenomes.</title>
        <authorList>
            <person name="Kawai M."/>
            <person name="Futagami T."/>
            <person name="Toyoda A."/>
            <person name="Takaki Y."/>
            <person name="Nishi S."/>
            <person name="Hori S."/>
            <person name="Arai W."/>
            <person name="Tsubouchi T."/>
            <person name="Morono Y."/>
            <person name="Uchiyama I."/>
            <person name="Ito T."/>
            <person name="Fujiyama A."/>
            <person name="Inagaki F."/>
            <person name="Takami H."/>
        </authorList>
    </citation>
    <scope>NUCLEOTIDE SEQUENCE</scope>
    <source>
        <strain evidence="1">Expedition CK06-06</strain>
    </source>
</reference>
<organism evidence="1">
    <name type="scientific">marine sediment metagenome</name>
    <dbReference type="NCBI Taxonomy" id="412755"/>
    <lineage>
        <taxon>unclassified sequences</taxon>
        <taxon>metagenomes</taxon>
        <taxon>ecological metagenomes</taxon>
    </lineage>
</organism>
<dbReference type="EMBL" id="BARW01023255">
    <property type="protein sequence ID" value="GAI93576.1"/>
    <property type="molecule type" value="Genomic_DNA"/>
</dbReference>
<dbReference type="AlphaFoldDB" id="X1TQE0"/>
<sequence length="55" mass="5908">MSGMVLILVCPASMCGSNCSAGAELNAYLTLVMEGVGVWVDDTDDQAFILRVRRQ</sequence>